<dbReference type="GO" id="GO:0043161">
    <property type="term" value="P:proteasome-mediated ubiquitin-dependent protein catabolic process"/>
    <property type="evidence" value="ECO:0007669"/>
    <property type="project" value="TreeGrafter"/>
</dbReference>
<evidence type="ECO:0000313" key="8">
    <source>
        <dbReference type="EMBL" id="EPZ31639.1"/>
    </source>
</evidence>
<dbReference type="Gene3D" id="3.30.2410.10">
    <property type="entry name" value="Hect, E3 ligase catalytic domain"/>
    <property type="match status" value="1"/>
</dbReference>
<dbReference type="PROSITE" id="PS50237">
    <property type="entry name" value="HECT"/>
    <property type="match status" value="1"/>
</dbReference>
<reference evidence="8 9" key="1">
    <citation type="journal article" date="2013" name="Curr. Biol.">
        <title>Shared signatures of parasitism and phylogenomics unite Cryptomycota and microsporidia.</title>
        <authorList>
            <person name="James T.Y."/>
            <person name="Pelin A."/>
            <person name="Bonen L."/>
            <person name="Ahrendt S."/>
            <person name="Sain D."/>
            <person name="Corradi N."/>
            <person name="Stajich J.E."/>
        </authorList>
    </citation>
    <scope>NUCLEOTIDE SEQUENCE [LARGE SCALE GENOMIC DNA]</scope>
    <source>
        <strain evidence="8 9">CSF55</strain>
    </source>
</reference>
<dbReference type="STRING" id="988480.A0A075AP00"/>
<dbReference type="HOGENOM" id="CLU_287874_0_0_1"/>
<evidence type="ECO:0000256" key="2">
    <source>
        <dbReference type="ARBA" id="ARBA00006331"/>
    </source>
</evidence>
<evidence type="ECO:0000256" key="5">
    <source>
        <dbReference type="ARBA" id="ARBA00022786"/>
    </source>
</evidence>
<dbReference type="Gene3D" id="1.25.10.10">
    <property type="entry name" value="Leucine-rich Repeat Variant"/>
    <property type="match status" value="1"/>
</dbReference>
<evidence type="ECO:0000256" key="3">
    <source>
        <dbReference type="ARBA" id="ARBA00012485"/>
    </source>
</evidence>
<dbReference type="InterPro" id="IPR000569">
    <property type="entry name" value="HECT_dom"/>
</dbReference>
<evidence type="ECO:0000256" key="1">
    <source>
        <dbReference type="ARBA" id="ARBA00000885"/>
    </source>
</evidence>
<dbReference type="AlphaFoldDB" id="A0A075AP00"/>
<dbReference type="InterPro" id="IPR045322">
    <property type="entry name" value="HECTD1/TRIP12-like"/>
</dbReference>
<keyword evidence="8" id="KW-0436">Ligase</keyword>
<dbReference type="EMBL" id="KE561209">
    <property type="protein sequence ID" value="EPZ31639.1"/>
    <property type="molecule type" value="Genomic_DNA"/>
</dbReference>
<dbReference type="Pfam" id="PF00632">
    <property type="entry name" value="HECT"/>
    <property type="match status" value="1"/>
</dbReference>
<evidence type="ECO:0000259" key="7">
    <source>
        <dbReference type="PROSITE" id="PS50237"/>
    </source>
</evidence>
<dbReference type="GO" id="GO:0000209">
    <property type="term" value="P:protein polyubiquitination"/>
    <property type="evidence" value="ECO:0007669"/>
    <property type="project" value="TreeGrafter"/>
</dbReference>
<dbReference type="Gene3D" id="3.90.1750.10">
    <property type="entry name" value="Hect, E3 ligase catalytic domains"/>
    <property type="match status" value="1"/>
</dbReference>
<dbReference type="InterPro" id="IPR035983">
    <property type="entry name" value="Hect_E3_ubiquitin_ligase"/>
</dbReference>
<dbReference type="SUPFAM" id="SSF56204">
    <property type="entry name" value="Hect, E3 ligase catalytic domain"/>
    <property type="match status" value="1"/>
</dbReference>
<dbReference type="SMART" id="SM00119">
    <property type="entry name" value="HECTc"/>
    <property type="match status" value="1"/>
</dbReference>
<evidence type="ECO:0000256" key="6">
    <source>
        <dbReference type="PROSITE-ProRule" id="PRU00104"/>
    </source>
</evidence>
<keyword evidence="5 6" id="KW-0833">Ubl conjugation pathway</keyword>
<dbReference type="EC" id="2.3.2.26" evidence="3"/>
<gene>
    <name evidence="8" type="ORF">O9G_000118</name>
</gene>
<proteinExistence type="inferred from homology"/>
<dbReference type="PANTHER" id="PTHR45670:SF1">
    <property type="entry name" value="E3 UBIQUITIN-PROTEIN LIGASE HECTD1"/>
    <property type="match status" value="1"/>
</dbReference>
<dbReference type="GO" id="GO:0061630">
    <property type="term" value="F:ubiquitin protein ligase activity"/>
    <property type="evidence" value="ECO:0007669"/>
    <property type="project" value="UniProtKB-EC"/>
</dbReference>
<accession>A0A075AP00</accession>
<organism evidence="8 9">
    <name type="scientific">Rozella allomycis (strain CSF55)</name>
    <dbReference type="NCBI Taxonomy" id="988480"/>
    <lineage>
        <taxon>Eukaryota</taxon>
        <taxon>Fungi</taxon>
        <taxon>Fungi incertae sedis</taxon>
        <taxon>Cryptomycota</taxon>
        <taxon>Cryptomycota incertae sedis</taxon>
        <taxon>Rozella</taxon>
    </lineage>
</organism>
<evidence type="ECO:0000313" key="9">
    <source>
        <dbReference type="Proteomes" id="UP000030755"/>
    </source>
</evidence>
<feature type="domain" description="HECT" evidence="7">
    <location>
        <begin position="744"/>
        <end position="1069"/>
    </location>
</feature>
<keyword evidence="4" id="KW-0808">Transferase</keyword>
<name>A0A075AP00_ROZAC</name>
<dbReference type="InterPro" id="IPR011989">
    <property type="entry name" value="ARM-like"/>
</dbReference>
<comment type="similarity">
    <text evidence="2">Belongs to the UPL family. K-HECT subfamily.</text>
</comment>
<keyword evidence="9" id="KW-1185">Reference proteome</keyword>
<dbReference type="InterPro" id="IPR016024">
    <property type="entry name" value="ARM-type_fold"/>
</dbReference>
<dbReference type="GO" id="GO:0016874">
    <property type="term" value="F:ligase activity"/>
    <property type="evidence" value="ECO:0007669"/>
    <property type="project" value="UniProtKB-KW"/>
</dbReference>
<dbReference type="OrthoDB" id="423283at2759"/>
<dbReference type="Gene3D" id="3.30.2160.10">
    <property type="entry name" value="Hect, E3 ligase catalytic domain"/>
    <property type="match status" value="1"/>
</dbReference>
<comment type="catalytic activity">
    <reaction evidence="1">
        <text>S-ubiquitinyl-[E2 ubiquitin-conjugating enzyme]-L-cysteine + [acceptor protein]-L-lysine = [E2 ubiquitin-conjugating enzyme]-L-cysteine + N(6)-ubiquitinyl-[acceptor protein]-L-lysine.</text>
        <dbReference type="EC" id="2.3.2.26"/>
    </reaction>
</comment>
<protein>
    <recommendedName>
        <fullName evidence="3">HECT-type E3 ubiquitin transferase</fullName>
        <ecNumber evidence="3">2.3.2.26</ecNumber>
    </recommendedName>
</protein>
<dbReference type="PANTHER" id="PTHR45670">
    <property type="entry name" value="E3 UBIQUITIN-PROTEIN LIGASE TRIP12"/>
    <property type="match status" value="1"/>
</dbReference>
<feature type="active site" description="Glycyl thioester intermediate" evidence="6">
    <location>
        <position position="1036"/>
    </location>
</feature>
<dbReference type="Proteomes" id="UP000030755">
    <property type="component" value="Unassembled WGS sequence"/>
</dbReference>
<sequence length="1069" mass="122873">MFEEYNVRYSDLEKYLVCVPRLLECTSEPECLLYLLRGVANFMQDVKRLAVVLMRSGGFGTLKRILQENVGYCDIAEECFRLPHVVWENGGIELFLGFVEFFPVEIQVTAWSCVALLCGNIMDIDDVIPWIGKMSQALEMDEKALVSLKRTFRYICYYDEDGEDESDVDVDVDVFELVNDELAERLATAVLHKTHGKELMKIMQKFIAKDARVIKVLRRRKMFQCLGEIIEVGEAKIRKEAIKLLMKLIPLKTEEIKFVHFERFERSLESEAEMKDEEINYCLLPLIKNILEDENEVCEYSVGCIVLLTDLLKSCHVDNLFNVINLLLKSKKCFLIVQCFDLINLMISDSATKVKLQKQGLIESLKKIETEDESEILPTKLEEDLKNKSNGYDNSVQGWICFQADLLTRILRQDNKEEEKLFVMKEAIKNSNLSFINLKEITLFEFEKIGIVEMLIEKMNGKDFKVFELINMQDLINLIQLGIEKEEDFKVSIKDPQTQKQIIQMMMNPLMVKIINKSENSKEVTISVEPLATFETITRHLYRYGHSSNNLEYFYKGVKLNNEMTLFQAICSKKFNFAAFKKRIEIECISISEISCSKYKPGNLQILDSVNEEEINEDFKNSIDLSSNLLNYFILLKKIHNFNDKLNFVNERLSKKVIRILSDPCNVCSRLFPDWLMFLIENLSFLLSFEAKQMYLCCTGLGIARAFHKIQSLHPLTSVRIKRIERSKFELNRNTILKDFKLAMQKYAKEKTVLEFTYQSEIGTGTGPTLEFYSLISKELQKNYLNIWRSEDSSSEFVSTKNGLFPSFSLSNLDLFKSIGMLCAKAISDSRILDLPLNPIFLNLVFKRQIVNDISTLHTIDPILASSLINLKKCSDIKSLDLYFVLPGSNIELIPNGSSKRVKNSNINNYIKLIIEKTIYSVQPMVDEFSIGFNSVIPIERMKIFTANQILSLLNGDDQPWSIESDHGFTIESPCLQNLICLLSSLNNEERSLFLRFTTGSSNLPVGGLKALSPPLTVVKKIVPDPDVYLPSAMTCTNYLKLPDYSSYEVLKEKLLVAINEGQLSFHLS</sequence>
<evidence type="ECO:0000256" key="4">
    <source>
        <dbReference type="ARBA" id="ARBA00022679"/>
    </source>
</evidence>
<dbReference type="SUPFAM" id="SSF48371">
    <property type="entry name" value="ARM repeat"/>
    <property type="match status" value="1"/>
</dbReference>